<dbReference type="GeneTree" id="ENSGT00940000164219"/>
<sequence>APTELERLCTFPVILISHLPLAVRPCPMPPEVANGNHNGQDKAFFTAGMSVRYTCNAGFYLVGNAAVFCRASGNWSQPRPRCEAANCPVPQIQNGRIVALRSAYAHRDTVTFECDPGYAIRGHRQVQCQPNNTWEPPVPVCQQGKCRNRALKLPCSPKPPFLAL</sequence>
<evidence type="ECO:0000256" key="4">
    <source>
        <dbReference type="ARBA" id="ARBA00023157"/>
    </source>
</evidence>
<protein>
    <recommendedName>
        <fullName evidence="7">Sushi domain-containing protein</fullName>
    </recommendedName>
</protein>
<dbReference type="Proteomes" id="UP000016665">
    <property type="component" value="Chromosome 26"/>
</dbReference>
<evidence type="ECO:0000256" key="3">
    <source>
        <dbReference type="ARBA" id="ARBA00022737"/>
    </source>
</evidence>
<reference evidence="8" key="2">
    <citation type="submission" date="2025-08" db="UniProtKB">
        <authorList>
            <consortium name="Ensembl"/>
        </authorList>
    </citation>
    <scope>IDENTIFICATION</scope>
</reference>
<reference evidence="8 9" key="1">
    <citation type="journal article" date="2012" name="Nature">
        <title>The genomic landscape of species divergence in Ficedula flycatchers.</title>
        <authorList>
            <person name="Ellegren H."/>
            <person name="Smeds L."/>
            <person name="Burri R."/>
            <person name="Olason P.I."/>
            <person name="Backstrom N."/>
            <person name="Kawakami T."/>
            <person name="Kunstner A."/>
            <person name="Makinen H."/>
            <person name="Nadachowska-Brzyska K."/>
            <person name="Qvarnstrom A."/>
            <person name="Uebbing S."/>
            <person name="Wolf J.B."/>
        </authorList>
    </citation>
    <scope>NUCLEOTIDE SEQUENCE [LARGE SCALE GENOMIC DNA]</scope>
</reference>
<dbReference type="Pfam" id="PF00084">
    <property type="entry name" value="Sushi"/>
    <property type="match status" value="2"/>
</dbReference>
<dbReference type="PANTHER" id="PTHR19325">
    <property type="entry name" value="COMPLEMENT COMPONENT-RELATED SUSHI DOMAIN-CONTAINING"/>
    <property type="match status" value="1"/>
</dbReference>
<name>A0A803V384_FICAL</name>
<keyword evidence="3" id="KW-0677">Repeat</keyword>
<evidence type="ECO:0000256" key="5">
    <source>
        <dbReference type="ARBA" id="ARBA00023180"/>
    </source>
</evidence>
<dbReference type="CDD" id="cd00033">
    <property type="entry name" value="CCP"/>
    <property type="match status" value="2"/>
</dbReference>
<dbReference type="Ensembl" id="ENSFALT00000036659.1">
    <property type="protein sequence ID" value="ENSFALP00000017190.1"/>
    <property type="gene ID" value="ENSFALG00000023316.1"/>
</dbReference>
<dbReference type="AlphaFoldDB" id="A0A803V384"/>
<keyword evidence="1 6" id="KW-0768">Sushi</keyword>
<dbReference type="InterPro" id="IPR050350">
    <property type="entry name" value="Compl-Cell_Adhes-Reg"/>
</dbReference>
<evidence type="ECO:0000313" key="8">
    <source>
        <dbReference type="Ensembl" id="ENSFALP00000017190.1"/>
    </source>
</evidence>
<dbReference type="Gene3D" id="2.10.70.10">
    <property type="entry name" value="Complement Module, domain 1"/>
    <property type="match status" value="2"/>
</dbReference>
<dbReference type="InterPro" id="IPR000436">
    <property type="entry name" value="Sushi_SCR_CCP_dom"/>
</dbReference>
<accession>A0A803V384</accession>
<feature type="domain" description="Sushi" evidence="7">
    <location>
        <begin position="24"/>
        <end position="84"/>
    </location>
</feature>
<dbReference type="SUPFAM" id="SSF57535">
    <property type="entry name" value="Complement control module/SCR domain"/>
    <property type="match status" value="2"/>
</dbReference>
<evidence type="ECO:0000259" key="7">
    <source>
        <dbReference type="PROSITE" id="PS50923"/>
    </source>
</evidence>
<dbReference type="PROSITE" id="PS50923">
    <property type="entry name" value="SUSHI"/>
    <property type="match status" value="2"/>
</dbReference>
<proteinExistence type="predicted"/>
<feature type="disulfide bond" evidence="6">
    <location>
        <begin position="55"/>
        <end position="82"/>
    </location>
</feature>
<feature type="disulfide bond" evidence="6">
    <location>
        <begin position="26"/>
        <end position="69"/>
    </location>
</feature>
<keyword evidence="2" id="KW-0732">Signal</keyword>
<dbReference type="PANTHER" id="PTHR19325:SF551">
    <property type="entry name" value="ZONA PELLUCIDA SPERM-BINDING PROTEIN 3 RECEPTOR"/>
    <property type="match status" value="1"/>
</dbReference>
<dbReference type="FunFam" id="2.10.70.10:FF:000014">
    <property type="entry name" value="Membrane cofactor protein"/>
    <property type="match status" value="2"/>
</dbReference>
<dbReference type="InterPro" id="IPR035976">
    <property type="entry name" value="Sushi/SCR/CCP_sf"/>
</dbReference>
<evidence type="ECO:0000313" key="9">
    <source>
        <dbReference type="Proteomes" id="UP000016665"/>
    </source>
</evidence>
<comment type="caution">
    <text evidence="6">Lacks conserved residue(s) required for the propagation of feature annotation.</text>
</comment>
<dbReference type="SMART" id="SM00032">
    <property type="entry name" value="CCP"/>
    <property type="match status" value="2"/>
</dbReference>
<evidence type="ECO:0000256" key="6">
    <source>
        <dbReference type="PROSITE-ProRule" id="PRU00302"/>
    </source>
</evidence>
<evidence type="ECO:0000256" key="1">
    <source>
        <dbReference type="ARBA" id="ARBA00022659"/>
    </source>
</evidence>
<reference evidence="8" key="3">
    <citation type="submission" date="2025-09" db="UniProtKB">
        <authorList>
            <consortium name="Ensembl"/>
        </authorList>
    </citation>
    <scope>IDENTIFICATION</scope>
</reference>
<feature type="domain" description="Sushi" evidence="7">
    <location>
        <begin position="85"/>
        <end position="143"/>
    </location>
</feature>
<keyword evidence="5" id="KW-0325">Glycoprotein</keyword>
<feature type="disulfide bond" evidence="6">
    <location>
        <begin position="114"/>
        <end position="141"/>
    </location>
</feature>
<keyword evidence="9" id="KW-1185">Reference proteome</keyword>
<organism evidence="8 9">
    <name type="scientific">Ficedula albicollis</name>
    <name type="common">Collared flycatcher</name>
    <name type="synonym">Muscicapa albicollis</name>
    <dbReference type="NCBI Taxonomy" id="59894"/>
    <lineage>
        <taxon>Eukaryota</taxon>
        <taxon>Metazoa</taxon>
        <taxon>Chordata</taxon>
        <taxon>Craniata</taxon>
        <taxon>Vertebrata</taxon>
        <taxon>Euteleostomi</taxon>
        <taxon>Archelosauria</taxon>
        <taxon>Archosauria</taxon>
        <taxon>Dinosauria</taxon>
        <taxon>Saurischia</taxon>
        <taxon>Theropoda</taxon>
        <taxon>Coelurosauria</taxon>
        <taxon>Aves</taxon>
        <taxon>Neognathae</taxon>
        <taxon>Neoaves</taxon>
        <taxon>Telluraves</taxon>
        <taxon>Australaves</taxon>
        <taxon>Passeriformes</taxon>
        <taxon>Muscicapidae</taxon>
        <taxon>Ficedula</taxon>
    </lineage>
</organism>
<evidence type="ECO:0000256" key="2">
    <source>
        <dbReference type="ARBA" id="ARBA00022729"/>
    </source>
</evidence>
<keyword evidence="4 6" id="KW-1015">Disulfide bond</keyword>